<proteinExistence type="predicted"/>
<evidence type="ECO:0000313" key="2">
    <source>
        <dbReference type="Proteomes" id="UP000245207"/>
    </source>
</evidence>
<sequence length="291" mass="35037">MLTIFQELKTDIDDMLSAGLEKYPRNESLLEVRDWMNRLVKRTTFESSQSEDESPMLMITVAPRLRKHVKKQMNLNRTYRERKHAKARIPNIQHGAIKESGYAEEKRSPGSLRKLYCRTSVTMFFPMMLADEHYYVVYFNLKEPQIHILGNMDHDESIKDRYKKKLVYLRYLFLKFLKENGYPYFETLDKYKVSNVKMPWKTKNNYIDYFCYEAHGNLFRKQIEDLRKKYLTKIQLSDYNENRNVVECEVQEYQSLSLKEKRMLQKMSGKHIAERAIEYFDNEASAHLRKK</sequence>
<evidence type="ECO:0000313" key="1">
    <source>
        <dbReference type="EMBL" id="PWA54119.1"/>
    </source>
</evidence>
<reference evidence="1 2" key="1">
    <citation type="journal article" date="2018" name="Mol. Plant">
        <title>The genome of Artemisia annua provides insight into the evolution of Asteraceae family and artemisinin biosynthesis.</title>
        <authorList>
            <person name="Shen Q."/>
            <person name="Zhang L."/>
            <person name="Liao Z."/>
            <person name="Wang S."/>
            <person name="Yan T."/>
            <person name="Shi P."/>
            <person name="Liu M."/>
            <person name="Fu X."/>
            <person name="Pan Q."/>
            <person name="Wang Y."/>
            <person name="Lv Z."/>
            <person name="Lu X."/>
            <person name="Zhang F."/>
            <person name="Jiang W."/>
            <person name="Ma Y."/>
            <person name="Chen M."/>
            <person name="Hao X."/>
            <person name="Li L."/>
            <person name="Tang Y."/>
            <person name="Lv G."/>
            <person name="Zhou Y."/>
            <person name="Sun X."/>
            <person name="Brodelius P.E."/>
            <person name="Rose J.K.C."/>
            <person name="Tang K."/>
        </authorList>
    </citation>
    <scope>NUCLEOTIDE SEQUENCE [LARGE SCALE GENOMIC DNA]</scope>
    <source>
        <strain evidence="2">cv. Huhao1</strain>
        <tissue evidence="1">Leaf</tissue>
    </source>
</reference>
<comment type="caution">
    <text evidence="1">The sequence shown here is derived from an EMBL/GenBank/DDBJ whole genome shotgun (WGS) entry which is preliminary data.</text>
</comment>
<dbReference type="EMBL" id="PKPP01007187">
    <property type="protein sequence ID" value="PWA54119.1"/>
    <property type="molecule type" value="Genomic_DNA"/>
</dbReference>
<evidence type="ECO:0008006" key="3">
    <source>
        <dbReference type="Google" id="ProtNLM"/>
    </source>
</evidence>
<accession>A0A2U1LYN6</accession>
<dbReference type="AlphaFoldDB" id="A0A2U1LYN6"/>
<protein>
    <recommendedName>
        <fullName evidence="3">Ulp1 protease family, C-terminal catalytic domain-containing protein</fullName>
    </recommendedName>
</protein>
<dbReference type="Proteomes" id="UP000245207">
    <property type="component" value="Unassembled WGS sequence"/>
</dbReference>
<name>A0A2U1LYN6_ARTAN</name>
<organism evidence="1 2">
    <name type="scientific">Artemisia annua</name>
    <name type="common">Sweet wormwood</name>
    <dbReference type="NCBI Taxonomy" id="35608"/>
    <lineage>
        <taxon>Eukaryota</taxon>
        <taxon>Viridiplantae</taxon>
        <taxon>Streptophyta</taxon>
        <taxon>Embryophyta</taxon>
        <taxon>Tracheophyta</taxon>
        <taxon>Spermatophyta</taxon>
        <taxon>Magnoliopsida</taxon>
        <taxon>eudicotyledons</taxon>
        <taxon>Gunneridae</taxon>
        <taxon>Pentapetalae</taxon>
        <taxon>asterids</taxon>
        <taxon>campanulids</taxon>
        <taxon>Asterales</taxon>
        <taxon>Asteraceae</taxon>
        <taxon>Asteroideae</taxon>
        <taxon>Anthemideae</taxon>
        <taxon>Artemisiinae</taxon>
        <taxon>Artemisia</taxon>
    </lineage>
</organism>
<gene>
    <name evidence="1" type="ORF">CTI12_AA436530</name>
</gene>
<keyword evidence="2" id="KW-1185">Reference proteome</keyword>
<dbReference type="Gene3D" id="3.40.395.10">
    <property type="entry name" value="Adenoviral Proteinase, Chain A"/>
    <property type="match status" value="1"/>
</dbReference>